<evidence type="ECO:0000256" key="1">
    <source>
        <dbReference type="ARBA" id="ARBA00000900"/>
    </source>
</evidence>
<evidence type="ECO:0000259" key="15">
    <source>
        <dbReference type="PROSITE" id="PS50918"/>
    </source>
</evidence>
<dbReference type="PROSITE" id="PS00518">
    <property type="entry name" value="ZF_RING_1"/>
    <property type="match status" value="1"/>
</dbReference>
<proteinExistence type="predicted"/>
<comment type="PTM">
    <text evidence="12">Ubiquitinated; autoubiquitinated.</text>
</comment>
<reference evidence="17 18" key="2">
    <citation type="journal article" date="2021" name="J. Hered.">
        <title>Feather Gene Expression Elucidates the Developmental Basis of Plumage Iridescence in African Starlings.</title>
        <authorList>
            <person name="Rubenstein D.R."/>
            <person name="Corvelo A."/>
            <person name="MacManes M.D."/>
            <person name="Maia R."/>
            <person name="Narzisi G."/>
            <person name="Rousaki A."/>
            <person name="Vandenabeele P."/>
            <person name="Shawkey M.D."/>
            <person name="Solomon J."/>
        </authorList>
    </citation>
    <scope>NUCLEOTIDE SEQUENCE [LARGE SCALE GENOMIC DNA]</scope>
    <source>
        <strain evidence="17">SS15</strain>
    </source>
</reference>
<dbReference type="PROSITE" id="PS50918">
    <property type="entry name" value="WWE"/>
    <property type="match status" value="1"/>
</dbReference>
<evidence type="ECO:0000256" key="9">
    <source>
        <dbReference type="ARBA" id="ARBA00022786"/>
    </source>
</evidence>
<accession>A0A835U4C2</accession>
<keyword evidence="4 12" id="KW-0963">Cytoplasm</keyword>
<feature type="compositionally biased region" description="Basic residues" evidence="13">
    <location>
        <begin position="718"/>
        <end position="727"/>
    </location>
</feature>
<keyword evidence="5 12" id="KW-0808">Transferase</keyword>
<feature type="region of interest" description="Disordered" evidence="13">
    <location>
        <begin position="712"/>
        <end position="750"/>
    </location>
</feature>
<dbReference type="InterPro" id="IPR033509">
    <property type="entry name" value="RNF146"/>
</dbReference>
<evidence type="ECO:0000256" key="13">
    <source>
        <dbReference type="SAM" id="MobiDB-lite"/>
    </source>
</evidence>
<name>A0A835U4C2_9PASS</name>
<dbReference type="GO" id="GO:0008270">
    <property type="term" value="F:zinc ion binding"/>
    <property type="evidence" value="ECO:0007669"/>
    <property type="project" value="UniProtKB-UniRule"/>
</dbReference>
<dbReference type="InterPro" id="IPR017907">
    <property type="entry name" value="Znf_RING_CS"/>
</dbReference>
<dbReference type="FunFam" id="3.30.720.50:FF:000003">
    <property type="entry name" value="E3 ubiquitin-protein ligase RNF146"/>
    <property type="match status" value="1"/>
</dbReference>
<dbReference type="InterPro" id="IPR013083">
    <property type="entry name" value="Znf_RING/FYVE/PHD"/>
</dbReference>
<evidence type="ECO:0000256" key="4">
    <source>
        <dbReference type="ARBA" id="ARBA00022490"/>
    </source>
</evidence>
<dbReference type="GO" id="GO:0016055">
    <property type="term" value="P:Wnt signaling pathway"/>
    <property type="evidence" value="ECO:0007669"/>
    <property type="project" value="UniProtKB-KW"/>
</dbReference>
<comment type="subcellular location">
    <subcellularLocation>
        <location evidence="2 12">Cytoplasm</location>
        <location evidence="2 12">Cytosol</location>
    </subcellularLocation>
</comment>
<keyword evidence="9 12" id="KW-0833">Ubl conjugation pathway</keyword>
<dbReference type="GO" id="GO:0072572">
    <property type="term" value="F:poly-ADP-D-ribose binding"/>
    <property type="evidence" value="ECO:0007669"/>
    <property type="project" value="UniProtKB-UniRule"/>
</dbReference>
<comment type="pathway">
    <text evidence="3 12">Protein modification; protein ubiquitination.</text>
</comment>
<feature type="non-terminal residue" evidence="16">
    <location>
        <position position="750"/>
    </location>
</feature>
<dbReference type="SUPFAM" id="SSF57850">
    <property type="entry name" value="RING/U-box"/>
    <property type="match status" value="1"/>
</dbReference>
<protein>
    <recommendedName>
        <fullName evidence="12">E3 ubiquitin-protein ligase</fullName>
        <ecNumber evidence="12">2.3.2.27</ecNumber>
    </recommendedName>
</protein>
<evidence type="ECO:0000313" key="18">
    <source>
        <dbReference type="Proteomes" id="UP000618051"/>
    </source>
</evidence>
<evidence type="ECO:0000256" key="7">
    <source>
        <dbReference type="ARBA" id="ARBA00022723"/>
    </source>
</evidence>
<dbReference type="Proteomes" id="UP000618051">
    <property type="component" value="Unassembled WGS sequence"/>
</dbReference>
<evidence type="ECO:0000256" key="12">
    <source>
        <dbReference type="RuleBase" id="RU367115"/>
    </source>
</evidence>
<evidence type="ECO:0000256" key="8">
    <source>
        <dbReference type="ARBA" id="ARBA00022771"/>
    </source>
</evidence>
<dbReference type="InterPro" id="IPR044110">
    <property type="entry name" value="RING-HC_RNF146"/>
</dbReference>
<feature type="domain" description="RING-type" evidence="14">
    <location>
        <begin position="145"/>
        <end position="183"/>
    </location>
</feature>
<dbReference type="EC" id="2.3.2.27" evidence="12"/>
<dbReference type="Pfam" id="PF13920">
    <property type="entry name" value="zf-C3HC4_3"/>
    <property type="match status" value="1"/>
</dbReference>
<reference evidence="17" key="3">
    <citation type="submission" date="2022-01" db="EMBL/GenBank/DDBJ databases">
        <authorList>
            <person name="Rubenstein D.R."/>
        </authorList>
    </citation>
    <scope>NUCLEOTIDE SEQUENCE</scope>
    <source>
        <strain evidence="17">SS15</strain>
        <tissue evidence="17">Liver</tissue>
    </source>
</reference>
<dbReference type="InterPro" id="IPR037197">
    <property type="entry name" value="WWE_dom_sf"/>
</dbReference>
<gene>
    <name evidence="16" type="ORF">IHE44_000141</name>
    <name evidence="17" type="ORF">IHE44_0009417</name>
</gene>
<organism evidence="16">
    <name type="scientific">Lamprotornis superbus</name>
    <dbReference type="NCBI Taxonomy" id="245042"/>
    <lineage>
        <taxon>Eukaryota</taxon>
        <taxon>Metazoa</taxon>
        <taxon>Chordata</taxon>
        <taxon>Craniata</taxon>
        <taxon>Vertebrata</taxon>
        <taxon>Euteleostomi</taxon>
        <taxon>Archelosauria</taxon>
        <taxon>Archosauria</taxon>
        <taxon>Dinosauria</taxon>
        <taxon>Saurischia</taxon>
        <taxon>Theropoda</taxon>
        <taxon>Coelurosauria</taxon>
        <taxon>Aves</taxon>
        <taxon>Neognathae</taxon>
        <taxon>Neoaves</taxon>
        <taxon>Telluraves</taxon>
        <taxon>Australaves</taxon>
        <taxon>Passeriformes</taxon>
        <taxon>Sturnidae</taxon>
        <taxon>Lamprotornis</taxon>
    </lineage>
</organism>
<reference evidence="16" key="1">
    <citation type="submission" date="2020-10" db="EMBL/GenBank/DDBJ databases">
        <title>Feather gene expression reveals the developmental basis of iridescence in African starlings.</title>
        <authorList>
            <person name="Rubenstein D.R."/>
        </authorList>
    </citation>
    <scope>NUCLEOTIDE SEQUENCE</scope>
    <source>
        <strain evidence="16">SS15</strain>
        <tissue evidence="16">Liver</tissue>
    </source>
</reference>
<feature type="compositionally biased region" description="Acidic residues" evidence="13">
    <location>
        <begin position="734"/>
        <end position="750"/>
    </location>
</feature>
<keyword evidence="18" id="KW-1185">Reference proteome</keyword>
<dbReference type="UniPathway" id="UPA00143"/>
<evidence type="ECO:0000256" key="5">
    <source>
        <dbReference type="ARBA" id="ARBA00022679"/>
    </source>
</evidence>
<comment type="catalytic activity">
    <reaction evidence="1 12">
        <text>S-ubiquitinyl-[E2 ubiquitin-conjugating enzyme]-L-cysteine + [acceptor protein]-L-lysine = [E2 ubiquitin-conjugating enzyme]-L-cysteine + N(6)-ubiquitinyl-[acceptor protein]-L-lysine.</text>
        <dbReference type="EC" id="2.3.2.27"/>
    </reaction>
</comment>
<dbReference type="GO" id="GO:0006511">
    <property type="term" value="P:ubiquitin-dependent protein catabolic process"/>
    <property type="evidence" value="ECO:0007669"/>
    <property type="project" value="UniProtKB-UniRule"/>
</dbReference>
<keyword evidence="7 12" id="KW-0479">Metal-binding</keyword>
<evidence type="ECO:0000259" key="14">
    <source>
        <dbReference type="PROSITE" id="PS50089"/>
    </source>
</evidence>
<dbReference type="SUPFAM" id="SSF117839">
    <property type="entry name" value="WWE domain"/>
    <property type="match status" value="1"/>
</dbReference>
<dbReference type="InterPro" id="IPR004170">
    <property type="entry name" value="WWE_dom"/>
</dbReference>
<keyword evidence="10 12" id="KW-0862">Zinc</keyword>
<dbReference type="CDD" id="cd16546">
    <property type="entry name" value="RING-HC_RNF146"/>
    <property type="match status" value="1"/>
</dbReference>
<keyword evidence="6" id="KW-0879">Wnt signaling pathway</keyword>
<feature type="compositionally biased region" description="Acidic residues" evidence="13">
    <location>
        <begin position="393"/>
        <end position="407"/>
    </location>
</feature>
<feature type="compositionally biased region" description="Polar residues" evidence="13">
    <location>
        <begin position="411"/>
        <end position="423"/>
    </location>
</feature>
<comment type="domain">
    <text evidence="12">The WWE domain mediates non-covalent poly(ADP-ribose)-binding.</text>
</comment>
<keyword evidence="8 11" id="KW-0863">Zinc-finger</keyword>
<comment type="function">
    <text evidence="12">E3 ubiquitin-protein ligase that specifically binds poly-ADP-ribosylated proteins and mediates their ubiquitination and subsequent degradation.</text>
</comment>
<evidence type="ECO:0000256" key="3">
    <source>
        <dbReference type="ARBA" id="ARBA00004906"/>
    </source>
</evidence>
<dbReference type="Pfam" id="PF02825">
    <property type="entry name" value="WWE"/>
    <property type="match status" value="1"/>
</dbReference>
<dbReference type="InterPro" id="IPR018123">
    <property type="entry name" value="WWE-dom_subgr"/>
</dbReference>
<dbReference type="GO" id="GO:0005634">
    <property type="term" value="C:nucleus"/>
    <property type="evidence" value="ECO:0007669"/>
    <property type="project" value="TreeGrafter"/>
</dbReference>
<evidence type="ECO:0000313" key="16">
    <source>
        <dbReference type="EMBL" id="KAG0137297.1"/>
    </source>
</evidence>
<evidence type="ECO:0000256" key="10">
    <source>
        <dbReference type="ARBA" id="ARBA00022833"/>
    </source>
</evidence>
<comment type="caution">
    <text evidence="16">The sequence shown here is derived from an EMBL/GenBank/DDBJ whole genome shotgun (WGS) entry which is preliminary data.</text>
</comment>
<dbReference type="InterPro" id="IPR001841">
    <property type="entry name" value="Znf_RING"/>
</dbReference>
<dbReference type="FunFam" id="3.30.40.10:FF:000204">
    <property type="entry name" value="E3 ubiquitin-protein ligase RNF146"/>
    <property type="match status" value="1"/>
</dbReference>
<dbReference type="GO" id="GO:0005829">
    <property type="term" value="C:cytosol"/>
    <property type="evidence" value="ECO:0007669"/>
    <property type="project" value="UniProtKB-SubCell"/>
</dbReference>
<evidence type="ECO:0000256" key="6">
    <source>
        <dbReference type="ARBA" id="ARBA00022687"/>
    </source>
</evidence>
<dbReference type="EMBL" id="JADDUC020000003">
    <property type="protein sequence ID" value="KAI1240964.1"/>
    <property type="molecule type" value="Genomic_DNA"/>
</dbReference>
<sequence>VSAGGAELGRAELSRAARAGPARRVSPRAAAGGLELERSRGGGGGGLSHQRPFRQRPLRGRPGPGRRCLPSPLCRRRVADRTWSGRSSLPARFAEKLKRCNVPLSRTSQMAGCGEVDHSINMLPTNRKTNESCTNAAPSLQVPECAICLQTCVHPVSLPCKHVFCYLCVKGASWLGKRCALCRQEIPEDFLDKPTLLSPEELKAASRGNGEYAWYYEGRNGWWQYDERTSRELEDAFSKGKKSTEMLIAGFLYVADLENMVQYRRNEHGRRRKIKRDIIDIPKKGVAGLRLDCDTNTVNLTRESSADGADSTLTPGAAAVQPLASISVRPLPALDGQLVSPSTPSPDASNSLENSFAQLQINGDSMAERSHRGEGEEDHESSSSGRVPAPDTSVEETESDASSDSEDVSAHLQQYPSSGQQRHLNAGASQAGADRPGAGGGVANTSSSFQWELSSCGHHLFHSPDHSGRTLCVLTQPGPCLSQRSGFVRGRQRLLAEPEAQRSLGVHPDSPAQQLQGCAAAHDPHQPGTASPAWHQAHVLVDKPNFTSRRHQPVNEEHTELHLLNTKNTIPVAPLQEQIAPHNLTPLSSASQGTADHSTDGGFLKQVNGTQAAEQSYTGSQVMPTGSIPSTVLGVGSTMQKGLVEMGIGLARGLMQPDHFIMKYSPPSKGGGVCRATTLWDVKEHAAIPGICEEPSMPVDLYLSCQIAPTNTTGSHKLNTKKLRQAQKCKDREEELDEDEDDDESPNPEP</sequence>
<dbReference type="AlphaFoldDB" id="A0A835U4C2"/>
<feature type="domain" description="WWE" evidence="15">
    <location>
        <begin position="200"/>
        <end position="276"/>
    </location>
</feature>
<dbReference type="SMART" id="SM00678">
    <property type="entry name" value="WWE"/>
    <property type="match status" value="1"/>
</dbReference>
<dbReference type="EMBL" id="JADDUC010000001">
    <property type="protein sequence ID" value="KAG0137297.1"/>
    <property type="molecule type" value="Genomic_DNA"/>
</dbReference>
<dbReference type="Gene3D" id="3.30.40.10">
    <property type="entry name" value="Zinc/RING finger domain, C3HC4 (zinc finger)"/>
    <property type="match status" value="1"/>
</dbReference>
<feature type="region of interest" description="Disordered" evidence="13">
    <location>
        <begin position="14"/>
        <end position="70"/>
    </location>
</feature>
<evidence type="ECO:0000256" key="11">
    <source>
        <dbReference type="PROSITE-ProRule" id="PRU00175"/>
    </source>
</evidence>
<dbReference type="SMART" id="SM00184">
    <property type="entry name" value="RING"/>
    <property type="match status" value="1"/>
</dbReference>
<evidence type="ECO:0000313" key="17">
    <source>
        <dbReference type="EMBL" id="KAI1240964.1"/>
    </source>
</evidence>
<dbReference type="PANTHER" id="PTHR13417">
    <property type="entry name" value="E3 UBIQUITIN-PROTEIN LIGASE RNF146"/>
    <property type="match status" value="1"/>
</dbReference>
<feature type="region of interest" description="Disordered" evidence="13">
    <location>
        <begin position="365"/>
        <end position="446"/>
    </location>
</feature>
<dbReference type="PROSITE" id="PS50089">
    <property type="entry name" value="ZF_RING_2"/>
    <property type="match status" value="1"/>
</dbReference>
<dbReference type="Gene3D" id="3.30.720.50">
    <property type="match status" value="1"/>
</dbReference>
<dbReference type="GO" id="GO:0061630">
    <property type="term" value="F:ubiquitin protein ligase activity"/>
    <property type="evidence" value="ECO:0007669"/>
    <property type="project" value="UniProtKB-UniRule"/>
</dbReference>
<dbReference type="GO" id="GO:0051865">
    <property type="term" value="P:protein autoubiquitination"/>
    <property type="evidence" value="ECO:0007669"/>
    <property type="project" value="UniProtKB-UniRule"/>
</dbReference>
<dbReference type="PANTHER" id="PTHR13417:SF2">
    <property type="entry name" value="E3 UBIQUITIN-PROTEIN LIGASE RNF146"/>
    <property type="match status" value="1"/>
</dbReference>
<dbReference type="OrthoDB" id="10065815at2759"/>
<evidence type="ECO:0000256" key="2">
    <source>
        <dbReference type="ARBA" id="ARBA00004514"/>
    </source>
</evidence>